<evidence type="ECO:0000256" key="2">
    <source>
        <dbReference type="ARBA" id="ARBA00004653"/>
    </source>
</evidence>
<dbReference type="OrthoDB" id="166803at2759"/>
<feature type="transmembrane region" description="Helical" evidence="11">
    <location>
        <begin position="154"/>
        <end position="175"/>
    </location>
</feature>
<dbReference type="AlphaFoldDB" id="A0A9P3L875"/>
<evidence type="ECO:0000256" key="11">
    <source>
        <dbReference type="SAM" id="Phobius"/>
    </source>
</evidence>
<dbReference type="PANTHER" id="PTHR47549">
    <property type="entry name" value="GOLGI APPARATUS MEMBRANE PROTEIN TVP38-RELATED"/>
    <property type="match status" value="1"/>
</dbReference>
<evidence type="ECO:0000313" key="14">
    <source>
        <dbReference type="Proteomes" id="UP000703269"/>
    </source>
</evidence>
<evidence type="ECO:0000256" key="4">
    <source>
        <dbReference type="ARBA" id="ARBA00013533"/>
    </source>
</evidence>
<name>A0A9P3L875_9APHY</name>
<reference evidence="13 14" key="1">
    <citation type="submission" date="2021-08" db="EMBL/GenBank/DDBJ databases">
        <title>Draft Genome Sequence of Phanerochaete sordida strain YK-624.</title>
        <authorList>
            <person name="Mori T."/>
            <person name="Dohra H."/>
            <person name="Suzuki T."/>
            <person name="Kawagishi H."/>
            <person name="Hirai H."/>
        </authorList>
    </citation>
    <scope>NUCLEOTIDE SEQUENCE [LARGE SCALE GENOMIC DNA]</scope>
    <source>
        <strain evidence="13 14">YK-624</strain>
    </source>
</reference>
<evidence type="ECO:0000256" key="1">
    <source>
        <dbReference type="ARBA" id="ARBA00002978"/>
    </source>
</evidence>
<feature type="domain" description="VTT" evidence="12">
    <location>
        <begin position="95"/>
        <end position="210"/>
    </location>
</feature>
<accession>A0A9P3L875</accession>
<feature type="transmembrane region" description="Helical" evidence="11">
    <location>
        <begin position="35"/>
        <end position="54"/>
    </location>
</feature>
<evidence type="ECO:0000256" key="6">
    <source>
        <dbReference type="ARBA" id="ARBA00022692"/>
    </source>
</evidence>
<dbReference type="Proteomes" id="UP000703269">
    <property type="component" value="Unassembled WGS sequence"/>
</dbReference>
<protein>
    <recommendedName>
        <fullName evidence="4">Golgi apparatus membrane protein TVP38</fullName>
    </recommendedName>
    <alternativeName>
        <fullName evidence="5">Golgi apparatus membrane protein tvp38</fullName>
    </alternativeName>
</protein>
<evidence type="ECO:0000256" key="10">
    <source>
        <dbReference type="SAM" id="MobiDB-lite"/>
    </source>
</evidence>
<keyword evidence="8" id="KW-0333">Golgi apparatus</keyword>
<feature type="region of interest" description="Disordered" evidence="10">
    <location>
        <begin position="285"/>
        <end position="316"/>
    </location>
</feature>
<evidence type="ECO:0000259" key="12">
    <source>
        <dbReference type="Pfam" id="PF09335"/>
    </source>
</evidence>
<keyword evidence="7 11" id="KW-1133">Transmembrane helix</keyword>
<feature type="transmembrane region" description="Helical" evidence="11">
    <location>
        <begin position="187"/>
        <end position="209"/>
    </location>
</feature>
<evidence type="ECO:0000256" key="3">
    <source>
        <dbReference type="ARBA" id="ARBA00008640"/>
    </source>
</evidence>
<comment type="subcellular location">
    <subcellularLocation>
        <location evidence="2">Golgi apparatus membrane</location>
        <topology evidence="2">Multi-pass membrane protein</topology>
    </subcellularLocation>
</comment>
<dbReference type="EMBL" id="BPQB01000001">
    <property type="protein sequence ID" value="GJE84402.1"/>
    <property type="molecule type" value="Genomic_DNA"/>
</dbReference>
<comment type="similarity">
    <text evidence="3">Belongs to the TVP38/TMEM64 family.</text>
</comment>
<organism evidence="13 14">
    <name type="scientific">Phanerochaete sordida</name>
    <dbReference type="NCBI Taxonomy" id="48140"/>
    <lineage>
        <taxon>Eukaryota</taxon>
        <taxon>Fungi</taxon>
        <taxon>Dikarya</taxon>
        <taxon>Basidiomycota</taxon>
        <taxon>Agaricomycotina</taxon>
        <taxon>Agaricomycetes</taxon>
        <taxon>Polyporales</taxon>
        <taxon>Phanerochaetaceae</taxon>
        <taxon>Phanerochaete</taxon>
    </lineage>
</organism>
<keyword evidence="9 11" id="KW-0472">Membrane</keyword>
<keyword evidence="6 11" id="KW-0812">Transmembrane</keyword>
<sequence length="316" mass="35012">MESEGGTLARLWARLVYYVKSAWHRYQRLHVGGKMLIWSLVVFYIALGTFLVMVGADRIAQTMYNFAQKISHMPYGWMILLAMLIIISFPPAIGHTTTVTLCGFAYGMKGFYLAAFGSVFGAAVAFVVLRWMFSQRLRKISSQNEKWQALEAVIRARGLPLIMLIRASPFPPWVYANALFASIEPVALWQFVLATCILLPKIALHVFIGSKLASLSDGETRKQMDTQTKILNGALVVFGIMCAFLTSLIIYRSMQSHIRHLDGIPPEVDELAAEAIEEATEGAPLLGNYSSDASHADEESTSTIRPGRARSVNSTA</sequence>
<dbReference type="Pfam" id="PF09335">
    <property type="entry name" value="VTT_dom"/>
    <property type="match status" value="1"/>
</dbReference>
<feature type="transmembrane region" description="Helical" evidence="11">
    <location>
        <begin position="113"/>
        <end position="133"/>
    </location>
</feature>
<dbReference type="InterPro" id="IPR051076">
    <property type="entry name" value="Golgi_membrane_TVP38/TMEM64"/>
</dbReference>
<dbReference type="PANTHER" id="PTHR47549:SF1">
    <property type="entry name" value="GOLGI APPARATUS MEMBRANE PROTEIN TVP38"/>
    <property type="match status" value="1"/>
</dbReference>
<dbReference type="GO" id="GO:0000139">
    <property type="term" value="C:Golgi membrane"/>
    <property type="evidence" value="ECO:0007669"/>
    <property type="project" value="UniProtKB-SubCell"/>
</dbReference>
<dbReference type="GO" id="GO:0000022">
    <property type="term" value="P:mitotic spindle elongation"/>
    <property type="evidence" value="ECO:0007669"/>
    <property type="project" value="TreeGrafter"/>
</dbReference>
<comment type="function">
    <text evidence="1">Golgi membrane protein involved in vesicular trafficking and spindle migration.</text>
</comment>
<proteinExistence type="inferred from homology"/>
<evidence type="ECO:0000313" key="13">
    <source>
        <dbReference type="EMBL" id="GJE84402.1"/>
    </source>
</evidence>
<keyword evidence="14" id="KW-1185">Reference proteome</keyword>
<evidence type="ECO:0000256" key="7">
    <source>
        <dbReference type="ARBA" id="ARBA00022989"/>
    </source>
</evidence>
<evidence type="ECO:0000256" key="9">
    <source>
        <dbReference type="ARBA" id="ARBA00023136"/>
    </source>
</evidence>
<feature type="transmembrane region" description="Helical" evidence="11">
    <location>
        <begin position="230"/>
        <end position="251"/>
    </location>
</feature>
<evidence type="ECO:0000256" key="5">
    <source>
        <dbReference type="ARBA" id="ARBA00020673"/>
    </source>
</evidence>
<gene>
    <name evidence="13" type="ORF">PsYK624_004780</name>
</gene>
<dbReference type="GO" id="GO:0016192">
    <property type="term" value="P:vesicle-mediated transport"/>
    <property type="evidence" value="ECO:0007669"/>
    <property type="project" value="TreeGrafter"/>
</dbReference>
<evidence type="ECO:0000256" key="8">
    <source>
        <dbReference type="ARBA" id="ARBA00023034"/>
    </source>
</evidence>
<comment type="caution">
    <text evidence="13">The sequence shown here is derived from an EMBL/GenBank/DDBJ whole genome shotgun (WGS) entry which is preliminary data.</text>
</comment>
<dbReference type="InterPro" id="IPR032816">
    <property type="entry name" value="VTT_dom"/>
</dbReference>
<feature type="transmembrane region" description="Helical" evidence="11">
    <location>
        <begin position="75"/>
        <end position="93"/>
    </location>
</feature>